<comment type="caution">
    <text evidence="7">The sequence shown here is derived from an EMBL/GenBank/DDBJ whole genome shotgun (WGS) entry which is preliminary data.</text>
</comment>
<dbReference type="PANTHER" id="PTHR43133:SF57">
    <property type="entry name" value="RNA POLYMERASE SIGMA-70 FACTOR"/>
    <property type="match status" value="1"/>
</dbReference>
<dbReference type="SUPFAM" id="SSF88659">
    <property type="entry name" value="Sigma3 and sigma4 domains of RNA polymerase sigma factors"/>
    <property type="match status" value="1"/>
</dbReference>
<dbReference type="Pfam" id="PF08281">
    <property type="entry name" value="Sigma70_r4_2"/>
    <property type="match status" value="1"/>
</dbReference>
<dbReference type="Proteomes" id="UP001260980">
    <property type="component" value="Unassembled WGS sequence"/>
</dbReference>
<proteinExistence type="inferred from homology"/>
<dbReference type="Pfam" id="PF04542">
    <property type="entry name" value="Sigma70_r2"/>
    <property type="match status" value="1"/>
</dbReference>
<evidence type="ECO:0000313" key="7">
    <source>
        <dbReference type="EMBL" id="MDU0204607.1"/>
    </source>
</evidence>
<feature type="domain" description="RNA polymerase sigma factor 70 region 4 type 2" evidence="6">
    <location>
        <begin position="131"/>
        <end position="183"/>
    </location>
</feature>
<comment type="similarity">
    <text evidence="1">Belongs to the sigma-70 factor family. ECF subfamily.</text>
</comment>
<accession>A0ABU3RK77</accession>
<evidence type="ECO:0000256" key="1">
    <source>
        <dbReference type="ARBA" id="ARBA00010641"/>
    </source>
</evidence>
<reference evidence="7 8" key="1">
    <citation type="submission" date="2023-10" db="EMBL/GenBank/DDBJ databases">
        <title>Paenibacillus strain PFR10 Genome sequencing and assembly.</title>
        <authorList>
            <person name="Kim I."/>
        </authorList>
    </citation>
    <scope>NUCLEOTIDE SEQUENCE [LARGE SCALE GENOMIC DNA]</scope>
    <source>
        <strain evidence="7 8">PFR10</strain>
    </source>
</reference>
<evidence type="ECO:0000256" key="2">
    <source>
        <dbReference type="ARBA" id="ARBA00023015"/>
    </source>
</evidence>
<keyword evidence="4" id="KW-0804">Transcription</keyword>
<feature type="domain" description="RNA polymerase sigma-70 region 2" evidence="5">
    <location>
        <begin position="33"/>
        <end position="101"/>
    </location>
</feature>
<dbReference type="InterPro" id="IPR013324">
    <property type="entry name" value="RNA_pol_sigma_r3/r4-like"/>
</dbReference>
<keyword evidence="3" id="KW-0731">Sigma factor</keyword>
<evidence type="ECO:0000313" key="8">
    <source>
        <dbReference type="Proteomes" id="UP001260980"/>
    </source>
</evidence>
<dbReference type="InterPro" id="IPR039425">
    <property type="entry name" value="RNA_pol_sigma-70-like"/>
</dbReference>
<name>A0ABU3RK77_9BACL</name>
<dbReference type="InterPro" id="IPR014284">
    <property type="entry name" value="RNA_pol_sigma-70_dom"/>
</dbReference>
<dbReference type="InterPro" id="IPR007627">
    <property type="entry name" value="RNA_pol_sigma70_r2"/>
</dbReference>
<dbReference type="RefSeq" id="WP_315954592.1">
    <property type="nucleotide sequence ID" value="NZ_JAWCUD010000011.1"/>
</dbReference>
<dbReference type="PANTHER" id="PTHR43133">
    <property type="entry name" value="RNA POLYMERASE ECF-TYPE SIGMA FACTO"/>
    <property type="match status" value="1"/>
</dbReference>
<dbReference type="Gene3D" id="1.10.1740.10">
    <property type="match status" value="1"/>
</dbReference>
<keyword evidence="2" id="KW-0805">Transcription regulation</keyword>
<dbReference type="InterPro" id="IPR036388">
    <property type="entry name" value="WH-like_DNA-bd_sf"/>
</dbReference>
<dbReference type="CDD" id="cd06171">
    <property type="entry name" value="Sigma70_r4"/>
    <property type="match status" value="1"/>
</dbReference>
<keyword evidence="8" id="KW-1185">Reference proteome</keyword>
<evidence type="ECO:0000256" key="3">
    <source>
        <dbReference type="ARBA" id="ARBA00023082"/>
    </source>
</evidence>
<dbReference type="Gene3D" id="1.10.10.10">
    <property type="entry name" value="Winged helix-like DNA-binding domain superfamily/Winged helix DNA-binding domain"/>
    <property type="match status" value="1"/>
</dbReference>
<dbReference type="InterPro" id="IPR013325">
    <property type="entry name" value="RNA_pol_sigma_r2"/>
</dbReference>
<protein>
    <submittedName>
        <fullName evidence="7">Sigma-70 family RNA polymerase sigma factor</fullName>
    </submittedName>
</protein>
<evidence type="ECO:0000256" key="4">
    <source>
        <dbReference type="ARBA" id="ARBA00023163"/>
    </source>
</evidence>
<dbReference type="EMBL" id="JAWCUD010000011">
    <property type="protein sequence ID" value="MDU0204607.1"/>
    <property type="molecule type" value="Genomic_DNA"/>
</dbReference>
<evidence type="ECO:0000259" key="6">
    <source>
        <dbReference type="Pfam" id="PF08281"/>
    </source>
</evidence>
<gene>
    <name evidence="7" type="ORF">RQP52_26305</name>
</gene>
<dbReference type="InterPro" id="IPR013249">
    <property type="entry name" value="RNA_pol_sigma70_r4_t2"/>
</dbReference>
<organism evidence="7 8">
    <name type="scientific">Paenibacillus violae</name>
    <dbReference type="NCBI Taxonomy" id="3077234"/>
    <lineage>
        <taxon>Bacteria</taxon>
        <taxon>Bacillati</taxon>
        <taxon>Bacillota</taxon>
        <taxon>Bacilli</taxon>
        <taxon>Bacillales</taxon>
        <taxon>Paenibacillaceae</taxon>
        <taxon>Paenibacillus</taxon>
    </lineage>
</organism>
<dbReference type="SUPFAM" id="SSF88946">
    <property type="entry name" value="Sigma2 domain of RNA polymerase sigma factors"/>
    <property type="match status" value="1"/>
</dbReference>
<dbReference type="NCBIfam" id="TIGR02937">
    <property type="entry name" value="sigma70-ECF"/>
    <property type="match status" value="1"/>
</dbReference>
<sequence>MENIRVNKDIFTERTDKLRAAGEILSSEQFSRIYEQYFNRVYKYIYYRIQNQYEAEDVCSQIFERVIVNYGSFSEEKAVFEVWLFAIVRNAVTDYFRARKKRFHFSLDSITELIWPKPSPEELAIQVDDHQALFQAFAKLRDKERNIIALKFAASLKNSEIAGLMGVSESQIGVIVYRSLKKLHKILGTGGLMDE</sequence>
<evidence type="ECO:0000259" key="5">
    <source>
        <dbReference type="Pfam" id="PF04542"/>
    </source>
</evidence>